<dbReference type="AlphaFoldDB" id="A0AA37IY49"/>
<comment type="caution">
    <text evidence="1">The sequence shown here is derived from an EMBL/GenBank/DDBJ whole genome shotgun (WGS) entry which is preliminary data.</text>
</comment>
<dbReference type="RefSeq" id="WP_238316646.1">
    <property type="nucleotide sequence ID" value="NZ_BQKV01000032.1"/>
</dbReference>
<evidence type="ECO:0000313" key="2">
    <source>
        <dbReference type="Proteomes" id="UP001055185"/>
    </source>
</evidence>
<organism evidence="1 2">
    <name type="scientific">Faecalibacterium gallinarum</name>
    <dbReference type="NCBI Taxonomy" id="2903556"/>
    <lineage>
        <taxon>Bacteria</taxon>
        <taxon>Bacillati</taxon>
        <taxon>Bacillota</taxon>
        <taxon>Clostridia</taxon>
        <taxon>Eubacteriales</taxon>
        <taxon>Oscillospiraceae</taxon>
        <taxon>Faecalibacterium</taxon>
    </lineage>
</organism>
<sequence length="151" mass="17186">MNPIQVSESKTLKLTNVLSRRIMPEELQNIGTIVMQMDNFIKSQNALPIGPLVQHVQVTLGPKPEAQIYLMRQANQLITKIDPQYHMDAVLRVKDCLYAHYTGPMAKSELATHKLNILAFENDIKLKNSSYTIFVNQDDDDAVVDVFMEKN</sequence>
<name>A0AA37IY49_9FIRM</name>
<reference evidence="1" key="1">
    <citation type="journal article" date="2022" name="Int. J. Syst. Evol. Microbiol.">
        <title>Genome-based, phenotypic and chemotaxonomic classification of Faecalibacterium strains: proposal of three novel species Faecalibacterium duncaniae sp. nov., Faecalibacterium hattorii sp. nov. and Faecalibacterium gallinarum sp. nov. .</title>
        <authorList>
            <person name="Sakamoto M."/>
            <person name="Sakurai N."/>
            <person name="Tanno H."/>
            <person name="Iino T."/>
            <person name="Ohkuma M."/>
            <person name="Endo A."/>
        </authorList>
    </citation>
    <scope>NUCLEOTIDE SEQUENCE</scope>
    <source>
        <strain evidence="1">JCM 17207</strain>
    </source>
</reference>
<dbReference type="EMBL" id="BQKV01000032">
    <property type="protein sequence ID" value="GJN64449.1"/>
    <property type="molecule type" value="Genomic_DNA"/>
</dbReference>
<accession>A0AA37IY49</accession>
<keyword evidence="2" id="KW-1185">Reference proteome</keyword>
<protein>
    <submittedName>
        <fullName evidence="1">Uncharacterized protein</fullName>
    </submittedName>
</protein>
<gene>
    <name evidence="1" type="ORF">JCM17207_10740</name>
</gene>
<evidence type="ECO:0000313" key="1">
    <source>
        <dbReference type="EMBL" id="GJN64449.1"/>
    </source>
</evidence>
<proteinExistence type="predicted"/>
<dbReference type="Proteomes" id="UP001055185">
    <property type="component" value="Unassembled WGS sequence"/>
</dbReference>